<feature type="transmembrane region" description="Helical" evidence="5">
    <location>
        <begin position="135"/>
        <end position="155"/>
    </location>
</feature>
<keyword evidence="5" id="KW-0812">Transmembrane</keyword>
<feature type="transmembrane region" description="Helical" evidence="5">
    <location>
        <begin position="44"/>
        <end position="64"/>
    </location>
</feature>
<dbReference type="PROSITE" id="PS51831">
    <property type="entry name" value="HD"/>
    <property type="match status" value="1"/>
</dbReference>
<evidence type="ECO:0000259" key="7">
    <source>
        <dbReference type="PROSITE" id="PS51831"/>
    </source>
</evidence>
<sequence>MGTYQTFVTQLFKYYFISSLISVIGVGGVLFATTLQVEQGDIPVLLRIVVLSFLIMIVVEWLVYRRDRKPIQQAFSSPAPSKEQLRTAFDQAHRFPMLTGLRVMGPHLFGLSLPALLLTWQAIRNGQLSFSYDYLFYALLCAGLISAMHAMIEYFKASQAVEPVLLKLQQLSRELYQEKLSFHGKVLVSIRTKFQLSALLIGAFPLLLFSVATQFRLSQSPSLQMEQFISWSLIVLAIGIMYGAWLLYTTIMTPLTQLTKTMNEVEQGKFDVRLEEFYSDEFAMVTDGFNHMVEGLEQREVMNRKMNESFFTTLAAALDALDARDAYTAGHSERVARYAVEIGRKAGFSAEKIALIKKTGLLHDIGKIAIPDAVLLKEGHLTDEEFTIIQEHPVRGEEILKQIQPPELMAAYLPGVRSHHERMDGRGYPDQLRGKEIPVMGRILAVADAYDAMTSDRPYRKGMDVEKAIAILEAGKGTQWDERYVDYFIDWLREQKQLHPEENRKKAAQPANEEASALSLK</sequence>
<reference evidence="9" key="1">
    <citation type="submission" date="2022-05" db="EMBL/GenBank/DDBJ databases">
        <title>Comparative Genomics of Spacecraft Associated Microbes.</title>
        <authorList>
            <person name="Tran M.T."/>
            <person name="Wright A."/>
            <person name="Seuylemezian A."/>
            <person name="Eisen J."/>
            <person name="Coil D."/>
        </authorList>
    </citation>
    <scope>NUCLEOTIDE SEQUENCE</scope>
    <source>
        <strain evidence="9">214.1.1</strain>
    </source>
</reference>
<dbReference type="GO" id="GO:0007165">
    <property type="term" value="P:signal transduction"/>
    <property type="evidence" value="ECO:0007669"/>
    <property type="project" value="InterPro"/>
</dbReference>
<keyword evidence="10" id="KW-1185">Reference proteome</keyword>
<evidence type="ECO:0000256" key="5">
    <source>
        <dbReference type="SAM" id="Phobius"/>
    </source>
</evidence>
<feature type="domain" description="HD-GYP" evidence="8">
    <location>
        <begin position="306"/>
        <end position="504"/>
    </location>
</feature>
<feature type="transmembrane region" description="Helical" evidence="5">
    <location>
        <begin position="103"/>
        <end position="123"/>
    </location>
</feature>
<dbReference type="AlphaFoldDB" id="A0A9X2DN92"/>
<keyword evidence="2" id="KW-1003">Cell membrane</keyword>
<dbReference type="RefSeq" id="WP_251222219.1">
    <property type="nucleotide sequence ID" value="NZ_JAMBOL010000002.1"/>
</dbReference>
<dbReference type="Gene3D" id="1.10.3210.10">
    <property type="entry name" value="Hypothetical protein af1432"/>
    <property type="match status" value="1"/>
</dbReference>
<gene>
    <name evidence="9" type="ORF">M3202_04915</name>
</gene>
<comment type="caution">
    <text evidence="9">The sequence shown here is derived from an EMBL/GenBank/DDBJ whole genome shotgun (WGS) entry which is preliminary data.</text>
</comment>
<feature type="region of interest" description="Disordered" evidence="4">
    <location>
        <begin position="499"/>
        <end position="521"/>
    </location>
</feature>
<dbReference type="InterPro" id="IPR037522">
    <property type="entry name" value="HD_GYP_dom"/>
</dbReference>
<evidence type="ECO:0000256" key="3">
    <source>
        <dbReference type="ARBA" id="ARBA00023136"/>
    </source>
</evidence>
<feature type="transmembrane region" description="Helical" evidence="5">
    <location>
        <begin position="196"/>
        <end position="216"/>
    </location>
</feature>
<feature type="domain" description="HD" evidence="7">
    <location>
        <begin position="328"/>
        <end position="453"/>
    </location>
</feature>
<dbReference type="EMBL" id="JAMBOL010000002">
    <property type="protein sequence ID" value="MCM3713418.1"/>
    <property type="molecule type" value="Genomic_DNA"/>
</dbReference>
<proteinExistence type="predicted"/>
<dbReference type="PANTHER" id="PTHR43155">
    <property type="entry name" value="CYCLIC DI-GMP PHOSPHODIESTERASE PA4108-RELATED"/>
    <property type="match status" value="1"/>
</dbReference>
<dbReference type="InterPro" id="IPR003660">
    <property type="entry name" value="HAMP_dom"/>
</dbReference>
<dbReference type="Gene3D" id="6.10.340.10">
    <property type="match status" value="1"/>
</dbReference>
<evidence type="ECO:0000259" key="6">
    <source>
        <dbReference type="PROSITE" id="PS50885"/>
    </source>
</evidence>
<dbReference type="PROSITE" id="PS51832">
    <property type="entry name" value="HD_GYP"/>
    <property type="match status" value="1"/>
</dbReference>
<dbReference type="Pfam" id="PF00672">
    <property type="entry name" value="HAMP"/>
    <property type="match status" value="1"/>
</dbReference>
<comment type="subcellular location">
    <subcellularLocation>
        <location evidence="1">Cell membrane</location>
    </subcellularLocation>
</comment>
<evidence type="ECO:0000313" key="9">
    <source>
        <dbReference type="EMBL" id="MCM3713418.1"/>
    </source>
</evidence>
<feature type="transmembrane region" description="Helical" evidence="5">
    <location>
        <begin position="228"/>
        <end position="248"/>
    </location>
</feature>
<name>A0A9X2DN92_9BACI</name>
<protein>
    <submittedName>
        <fullName evidence="9">HD domain-containing protein</fullName>
    </submittedName>
</protein>
<dbReference type="GO" id="GO:0005886">
    <property type="term" value="C:plasma membrane"/>
    <property type="evidence" value="ECO:0007669"/>
    <property type="project" value="UniProtKB-SubCell"/>
</dbReference>
<keyword evidence="5" id="KW-1133">Transmembrane helix</keyword>
<keyword evidence="3 5" id="KW-0472">Membrane</keyword>
<dbReference type="SUPFAM" id="SSF109604">
    <property type="entry name" value="HD-domain/PDEase-like"/>
    <property type="match status" value="1"/>
</dbReference>
<dbReference type="PANTHER" id="PTHR43155:SF2">
    <property type="entry name" value="CYCLIC DI-GMP PHOSPHODIESTERASE PA4108"/>
    <property type="match status" value="1"/>
</dbReference>
<feature type="transmembrane region" description="Helical" evidence="5">
    <location>
        <begin position="12"/>
        <end position="32"/>
    </location>
</feature>
<dbReference type="SMART" id="SM00304">
    <property type="entry name" value="HAMP"/>
    <property type="match status" value="1"/>
</dbReference>
<feature type="domain" description="HAMP" evidence="6">
    <location>
        <begin position="249"/>
        <end position="301"/>
    </location>
</feature>
<evidence type="ECO:0000313" key="10">
    <source>
        <dbReference type="Proteomes" id="UP001139179"/>
    </source>
</evidence>
<dbReference type="Pfam" id="PF13487">
    <property type="entry name" value="HD_5"/>
    <property type="match status" value="1"/>
</dbReference>
<accession>A0A9X2DN92</accession>
<evidence type="ECO:0000256" key="2">
    <source>
        <dbReference type="ARBA" id="ARBA00022475"/>
    </source>
</evidence>
<evidence type="ECO:0000256" key="1">
    <source>
        <dbReference type="ARBA" id="ARBA00004236"/>
    </source>
</evidence>
<dbReference type="InterPro" id="IPR003607">
    <property type="entry name" value="HD/PDEase_dom"/>
</dbReference>
<dbReference type="InterPro" id="IPR006674">
    <property type="entry name" value="HD_domain"/>
</dbReference>
<dbReference type="Proteomes" id="UP001139179">
    <property type="component" value="Unassembled WGS sequence"/>
</dbReference>
<evidence type="ECO:0000256" key="4">
    <source>
        <dbReference type="SAM" id="MobiDB-lite"/>
    </source>
</evidence>
<organism evidence="9 10">
    <name type="scientific">Halalkalibacter oceani</name>
    <dbReference type="NCBI Taxonomy" id="1653776"/>
    <lineage>
        <taxon>Bacteria</taxon>
        <taxon>Bacillati</taxon>
        <taxon>Bacillota</taxon>
        <taxon>Bacilli</taxon>
        <taxon>Bacillales</taxon>
        <taxon>Bacillaceae</taxon>
        <taxon>Halalkalibacter</taxon>
    </lineage>
</organism>
<dbReference type="SMART" id="SM00471">
    <property type="entry name" value="HDc"/>
    <property type="match status" value="1"/>
</dbReference>
<dbReference type="SUPFAM" id="SSF158472">
    <property type="entry name" value="HAMP domain-like"/>
    <property type="match status" value="1"/>
</dbReference>
<dbReference type="CDD" id="cd00077">
    <property type="entry name" value="HDc"/>
    <property type="match status" value="1"/>
</dbReference>
<dbReference type="PROSITE" id="PS50885">
    <property type="entry name" value="HAMP"/>
    <property type="match status" value="1"/>
</dbReference>
<dbReference type="CDD" id="cd06225">
    <property type="entry name" value="HAMP"/>
    <property type="match status" value="1"/>
</dbReference>
<evidence type="ECO:0000259" key="8">
    <source>
        <dbReference type="PROSITE" id="PS51832"/>
    </source>
</evidence>